<keyword evidence="3 7" id="KW-0288">FMN</keyword>
<evidence type="ECO:0000256" key="5">
    <source>
        <dbReference type="ARBA" id="ARBA00022857"/>
    </source>
</evidence>
<evidence type="ECO:0000256" key="3">
    <source>
        <dbReference type="ARBA" id="ARBA00022643"/>
    </source>
</evidence>
<dbReference type="GO" id="GO:0003723">
    <property type="term" value="F:RNA binding"/>
    <property type="evidence" value="ECO:0007669"/>
    <property type="project" value="TreeGrafter"/>
</dbReference>
<dbReference type="CDD" id="cd02801">
    <property type="entry name" value="DUS_like_FMN"/>
    <property type="match status" value="1"/>
</dbReference>
<name>A0A317G504_BUTFI</name>
<dbReference type="AlphaFoldDB" id="A0A317G504"/>
<dbReference type="Pfam" id="PF01207">
    <property type="entry name" value="Dus"/>
    <property type="match status" value="1"/>
</dbReference>
<evidence type="ECO:0000313" key="11">
    <source>
        <dbReference type="EMBL" id="PWT27773.1"/>
    </source>
</evidence>
<keyword evidence="4 7" id="KW-0819">tRNA processing</keyword>
<evidence type="ECO:0000256" key="6">
    <source>
        <dbReference type="ARBA" id="ARBA00023002"/>
    </source>
</evidence>
<accession>A0A317G504</accession>
<feature type="binding site" evidence="9">
    <location>
        <position position="136"/>
    </location>
    <ligand>
        <name>FMN</name>
        <dbReference type="ChEBI" id="CHEBI:58210"/>
    </ligand>
</feature>
<dbReference type="SUPFAM" id="SSF51395">
    <property type="entry name" value="FMN-linked oxidoreductases"/>
    <property type="match status" value="1"/>
</dbReference>
<dbReference type="GO" id="GO:0017150">
    <property type="term" value="F:tRNA dihydrouridine synthase activity"/>
    <property type="evidence" value="ECO:0007669"/>
    <property type="project" value="InterPro"/>
</dbReference>
<evidence type="ECO:0000256" key="7">
    <source>
        <dbReference type="PIRNR" id="PIRNR006621"/>
    </source>
</evidence>
<gene>
    <name evidence="11" type="ORF">CPT75_12035</name>
</gene>
<dbReference type="EC" id="1.3.1.-" evidence="7"/>
<keyword evidence="2 7" id="KW-0285">Flavoprotein</keyword>
<comment type="cofactor">
    <cofactor evidence="1 7 9">
        <name>FMN</name>
        <dbReference type="ChEBI" id="CHEBI:58210"/>
    </cofactor>
</comment>
<feature type="binding site" evidence="9">
    <location>
        <position position="64"/>
    </location>
    <ligand>
        <name>FMN</name>
        <dbReference type="ChEBI" id="CHEBI:58210"/>
    </ligand>
</feature>
<dbReference type="InterPro" id="IPR013785">
    <property type="entry name" value="Aldolase_TIM"/>
</dbReference>
<dbReference type="PANTHER" id="PTHR45846:SF1">
    <property type="entry name" value="TRNA-DIHYDROURIDINE(47) SYNTHASE [NAD(P)(+)]-LIKE"/>
    <property type="match status" value="1"/>
</dbReference>
<protein>
    <recommendedName>
        <fullName evidence="7">tRNA-dihydrouridine synthase</fullName>
        <ecNumber evidence="7">1.3.1.-</ecNumber>
    </recommendedName>
</protein>
<keyword evidence="5" id="KW-0521">NADP</keyword>
<dbReference type="EMBL" id="NXNG01000001">
    <property type="protein sequence ID" value="PWT27773.1"/>
    <property type="molecule type" value="Genomic_DNA"/>
</dbReference>
<keyword evidence="12" id="KW-1185">Reference proteome</keyword>
<feature type="domain" description="DUS-like FMN-binding" evidence="10">
    <location>
        <begin position="6"/>
        <end position="214"/>
    </location>
</feature>
<feature type="binding site" evidence="9">
    <location>
        <position position="165"/>
    </location>
    <ligand>
        <name>FMN</name>
        <dbReference type="ChEBI" id="CHEBI:58210"/>
    </ligand>
</feature>
<dbReference type="GO" id="GO:0050660">
    <property type="term" value="F:flavin adenine dinucleotide binding"/>
    <property type="evidence" value="ECO:0007669"/>
    <property type="project" value="InterPro"/>
</dbReference>
<proteinExistence type="inferred from homology"/>
<keyword evidence="9" id="KW-0547">Nucleotide-binding</keyword>
<evidence type="ECO:0000256" key="4">
    <source>
        <dbReference type="ARBA" id="ARBA00022694"/>
    </source>
</evidence>
<dbReference type="InterPro" id="IPR035587">
    <property type="entry name" value="DUS-like_FMN-bd"/>
</dbReference>
<dbReference type="RefSeq" id="WP_110073132.1">
    <property type="nucleotide sequence ID" value="NZ_CM009896.1"/>
</dbReference>
<evidence type="ECO:0000313" key="12">
    <source>
        <dbReference type="Proteomes" id="UP000245488"/>
    </source>
</evidence>
<dbReference type="Proteomes" id="UP000245488">
    <property type="component" value="Chromosome"/>
</dbReference>
<dbReference type="Gene3D" id="3.20.20.70">
    <property type="entry name" value="Aldolase class I"/>
    <property type="match status" value="1"/>
</dbReference>
<dbReference type="InterPro" id="IPR018517">
    <property type="entry name" value="tRNA_hU_synthase_CS"/>
</dbReference>
<evidence type="ECO:0000256" key="9">
    <source>
        <dbReference type="PIRSR" id="PIRSR006621-2"/>
    </source>
</evidence>
<dbReference type="PANTHER" id="PTHR45846">
    <property type="entry name" value="TRNA-DIHYDROURIDINE(47) SYNTHASE [NAD(P)(+)]-LIKE"/>
    <property type="match status" value="1"/>
</dbReference>
<feature type="active site" description="Proton donor" evidence="8">
    <location>
        <position position="94"/>
    </location>
</feature>
<evidence type="ECO:0000256" key="2">
    <source>
        <dbReference type="ARBA" id="ARBA00022630"/>
    </source>
</evidence>
<sequence>MNIYYAPMEGITTYLYRQLHNKYFGGVDTYFTPFISVFPDHYIKKRDEREIDPANNEGMRVVPQVLANSSKELIWIFKKLTSMGYDEVNLNLGCPSGTVTAKGRGSGFLKEPDKLGTFFDEVFDSLGDDARKLSVKTRIGYLDASEMEHLSKIYARYPIKELTIHPRIRKQFYKGVPDMEVFEKALMMSSCPVCYNGNVFTLDDYNKINDRYGYQEGSDLHDVSGGLKEGSGLHDIGGMTKDTLDIHDINGDLSKDITLHYHMNTAGSADNKISSVMLGRGIVADPSLARQIKGGSHMDKAEFKEFRRALEAMYKENLKDGNNVFNKMKEMWFYMSQSFEGSEGYIKNILKSKSYAEYLAAANTLEGNCDIKSGPNASPVSF</sequence>
<reference evidence="11 12" key="1">
    <citation type="submission" date="2017-09" db="EMBL/GenBank/DDBJ databases">
        <title>High-quality draft genome sequence of Butyrivibrio fibrisolvens INBov1, isolated from cow rumen.</title>
        <authorList>
            <person name="Rodriguez Hernaez J."/>
            <person name="Rivarola M."/>
            <person name="Paniego N."/>
            <person name="Cravero S."/>
            <person name="Ceron Cucchi M."/>
            <person name="Martinez M.C."/>
        </authorList>
    </citation>
    <scope>NUCLEOTIDE SEQUENCE [LARGE SCALE GENOMIC DNA]</scope>
    <source>
        <strain evidence="11 12">INBov1</strain>
    </source>
</reference>
<dbReference type="PIRSF" id="PIRSF006621">
    <property type="entry name" value="Dus"/>
    <property type="match status" value="1"/>
</dbReference>
<comment type="similarity">
    <text evidence="7">Belongs to the dus family.</text>
</comment>
<comment type="caution">
    <text evidence="11">The sequence shown here is derived from an EMBL/GenBank/DDBJ whole genome shotgun (WGS) entry which is preliminary data.</text>
</comment>
<evidence type="ECO:0000259" key="10">
    <source>
        <dbReference type="Pfam" id="PF01207"/>
    </source>
</evidence>
<organism evidence="11 12">
    <name type="scientific">Butyrivibrio fibrisolvens</name>
    <dbReference type="NCBI Taxonomy" id="831"/>
    <lineage>
        <taxon>Bacteria</taxon>
        <taxon>Bacillati</taxon>
        <taxon>Bacillota</taxon>
        <taxon>Clostridia</taxon>
        <taxon>Lachnospirales</taxon>
        <taxon>Lachnospiraceae</taxon>
        <taxon>Butyrivibrio</taxon>
    </lineage>
</organism>
<comment type="function">
    <text evidence="7">Catalyzes the synthesis of 5,6-dihydrouridine (D), a modified base found in the D-loop of most tRNAs, via the reduction of the C5-C6 double bond in target uridines.</text>
</comment>
<dbReference type="PROSITE" id="PS01136">
    <property type="entry name" value="UPF0034"/>
    <property type="match status" value="1"/>
</dbReference>
<dbReference type="InterPro" id="IPR001269">
    <property type="entry name" value="DUS_fam"/>
</dbReference>
<keyword evidence="6 7" id="KW-0560">Oxidoreductase</keyword>
<evidence type="ECO:0000256" key="1">
    <source>
        <dbReference type="ARBA" id="ARBA00001917"/>
    </source>
</evidence>
<evidence type="ECO:0000256" key="8">
    <source>
        <dbReference type="PIRSR" id="PIRSR006621-1"/>
    </source>
</evidence>